<proteinExistence type="predicted"/>
<reference evidence="2 3" key="1">
    <citation type="submission" date="2021-06" db="EMBL/GenBank/DDBJ databases">
        <authorList>
            <person name="Palmer J.M."/>
        </authorList>
    </citation>
    <scope>NUCLEOTIDE SEQUENCE [LARGE SCALE GENOMIC DNA]</scope>
    <source>
        <strain evidence="2 3">XC_2019</strain>
        <tissue evidence="2">Muscle</tissue>
    </source>
</reference>
<name>A0ABV0Q936_9TELE</name>
<organism evidence="2 3">
    <name type="scientific">Xenoophorus captivus</name>
    <dbReference type="NCBI Taxonomy" id="1517983"/>
    <lineage>
        <taxon>Eukaryota</taxon>
        <taxon>Metazoa</taxon>
        <taxon>Chordata</taxon>
        <taxon>Craniata</taxon>
        <taxon>Vertebrata</taxon>
        <taxon>Euteleostomi</taxon>
        <taxon>Actinopterygii</taxon>
        <taxon>Neopterygii</taxon>
        <taxon>Teleostei</taxon>
        <taxon>Neoteleostei</taxon>
        <taxon>Acanthomorphata</taxon>
        <taxon>Ovalentaria</taxon>
        <taxon>Atherinomorphae</taxon>
        <taxon>Cyprinodontiformes</taxon>
        <taxon>Goodeidae</taxon>
        <taxon>Xenoophorus</taxon>
    </lineage>
</organism>
<comment type="caution">
    <text evidence="2">The sequence shown here is derived from an EMBL/GenBank/DDBJ whole genome shotgun (WGS) entry which is preliminary data.</text>
</comment>
<evidence type="ECO:0000259" key="1">
    <source>
        <dbReference type="PROSITE" id="PS50179"/>
    </source>
</evidence>
<accession>A0ABV0Q936</accession>
<dbReference type="InterPro" id="IPR002014">
    <property type="entry name" value="VHS_dom"/>
</dbReference>
<keyword evidence="3" id="KW-1185">Reference proteome</keyword>
<feature type="non-terminal residue" evidence="2">
    <location>
        <position position="1"/>
    </location>
</feature>
<feature type="domain" description="VHS" evidence="1">
    <location>
        <begin position="104"/>
        <end position="134"/>
    </location>
</feature>
<dbReference type="EMBL" id="JAHRIN010002210">
    <property type="protein sequence ID" value="MEQ2192318.1"/>
    <property type="molecule type" value="Genomic_DNA"/>
</dbReference>
<protein>
    <recommendedName>
        <fullName evidence="1">VHS domain-containing protein</fullName>
    </recommendedName>
</protein>
<evidence type="ECO:0000313" key="2">
    <source>
        <dbReference type="EMBL" id="MEQ2192318.1"/>
    </source>
</evidence>
<dbReference type="InterPro" id="IPR008942">
    <property type="entry name" value="ENTH_VHS"/>
</dbReference>
<dbReference type="Gene3D" id="1.25.40.90">
    <property type="match status" value="1"/>
</dbReference>
<evidence type="ECO:0000313" key="3">
    <source>
        <dbReference type="Proteomes" id="UP001434883"/>
    </source>
</evidence>
<dbReference type="PANTHER" id="PTHR13856:SF31">
    <property type="entry name" value="TOM1-LIKE PROTEIN 2"/>
    <property type="match status" value="1"/>
</dbReference>
<dbReference type="PANTHER" id="PTHR13856">
    <property type="entry name" value="VHS DOMAIN CONTAINING PROTEIN FAMILY"/>
    <property type="match status" value="1"/>
</dbReference>
<dbReference type="Proteomes" id="UP001434883">
    <property type="component" value="Unassembled WGS sequence"/>
</dbReference>
<sequence length="187" mass="20553">GQNLLTNCCRLWEGLIRRFLSIIAVVPWTDLFVVEQDGVPFGKSFQYPCGTLHRVTYEISSQLAASHRHLWLGEAGACEASLLISITSLMGSSCFLLDTGTSSQAWADAFRSSPDLTGIVQVYEELKRKGIEFPTSDLETLSPIHTPQRVRVRANGYVGLHLTTNPDLCILVLLIGAIGSRGRLHPT</sequence>
<dbReference type="PROSITE" id="PS50179">
    <property type="entry name" value="VHS"/>
    <property type="match status" value="1"/>
</dbReference>
<gene>
    <name evidence="2" type="ORF">XENOCAPTIV_009984</name>
</gene>
<dbReference type="SUPFAM" id="SSF48464">
    <property type="entry name" value="ENTH/VHS domain"/>
    <property type="match status" value="1"/>
</dbReference>